<dbReference type="RefSeq" id="WP_308481361.1">
    <property type="nucleotide sequence ID" value="NZ_OY726397.1"/>
</dbReference>
<dbReference type="Proteomes" id="UP001190465">
    <property type="component" value="Chromosome"/>
</dbReference>
<accession>A0ABM9LFP6</accession>
<evidence type="ECO:0000313" key="1">
    <source>
        <dbReference type="EMBL" id="CAJ1498141.1"/>
    </source>
</evidence>
<sequence>MTRYVAFLRGVNVGGVNLKMAEVARVFEDAGFDNVATVLASGNVVLDSRAAARTVRSKAEKALRDAFGYEAWVLVYDLDTVRAVDEAYPFEREMQGHHSYVTFVTDPEVLDELAELPPTDEEKIARGDGVLYWQVVRAATLASAVGRTMGKKRYKSSTTTRNLRTLGKVLSR</sequence>
<dbReference type="Gene3D" id="3.30.70.1260">
    <property type="entry name" value="bacterial protein sp0830 like"/>
    <property type="match status" value="1"/>
</dbReference>
<gene>
    <name evidence="1" type="ORF">MU0053_001084</name>
</gene>
<protein>
    <submittedName>
        <fullName evidence="1">DUF1697 domain-containing protein</fullName>
    </submittedName>
</protein>
<dbReference type="EMBL" id="OY726397">
    <property type="protein sequence ID" value="CAJ1498141.1"/>
    <property type="molecule type" value="Genomic_DNA"/>
</dbReference>
<dbReference type="SUPFAM" id="SSF160379">
    <property type="entry name" value="SP0830-like"/>
    <property type="match status" value="1"/>
</dbReference>
<proteinExistence type="predicted"/>
<dbReference type="PANTHER" id="PTHR36439:SF1">
    <property type="entry name" value="DUF1697 DOMAIN-CONTAINING PROTEIN"/>
    <property type="match status" value="1"/>
</dbReference>
<evidence type="ECO:0000313" key="2">
    <source>
        <dbReference type="Proteomes" id="UP001190465"/>
    </source>
</evidence>
<organism evidence="1 2">
    <name type="scientific">[Mycobacterium] burgundiense</name>
    <dbReference type="NCBI Taxonomy" id="3064286"/>
    <lineage>
        <taxon>Bacteria</taxon>
        <taxon>Bacillati</taxon>
        <taxon>Actinomycetota</taxon>
        <taxon>Actinomycetes</taxon>
        <taxon>Mycobacteriales</taxon>
        <taxon>Mycobacteriaceae</taxon>
        <taxon>Mycolicibacterium</taxon>
    </lineage>
</organism>
<dbReference type="Pfam" id="PF08002">
    <property type="entry name" value="DUF1697"/>
    <property type="match status" value="1"/>
</dbReference>
<keyword evidence="2" id="KW-1185">Reference proteome</keyword>
<name>A0ABM9LFP6_9MYCO</name>
<dbReference type="InterPro" id="IPR012545">
    <property type="entry name" value="DUF1697"/>
</dbReference>
<dbReference type="PIRSF" id="PIRSF008502">
    <property type="entry name" value="UCP008502"/>
    <property type="match status" value="1"/>
</dbReference>
<reference evidence="1 2" key="1">
    <citation type="submission" date="2023-08" db="EMBL/GenBank/DDBJ databases">
        <authorList>
            <person name="Folkvardsen B D."/>
            <person name="Norman A."/>
        </authorList>
    </citation>
    <scope>NUCLEOTIDE SEQUENCE [LARGE SCALE GENOMIC DNA]</scope>
    <source>
        <strain evidence="1 2">Mu0053</strain>
    </source>
</reference>
<dbReference type="Gene3D" id="3.30.70.1280">
    <property type="entry name" value="SP0830-like domains"/>
    <property type="match status" value="1"/>
</dbReference>
<dbReference type="PANTHER" id="PTHR36439">
    <property type="entry name" value="BLL4334 PROTEIN"/>
    <property type="match status" value="1"/>
</dbReference>